<comment type="similarity">
    <text evidence="1">Belongs to the SKI family.</text>
</comment>
<dbReference type="EMBL" id="VCGU01000002">
    <property type="protein sequence ID" value="TRY80056.1"/>
    <property type="molecule type" value="Genomic_DNA"/>
</dbReference>
<dbReference type="InterPro" id="IPR023216">
    <property type="entry name" value="Tscrpt_reg_SKI_SnoN"/>
</dbReference>
<sequence>MTDTHSSSGPASTTNSLPTSGATMSGGSAPTHRIKKLLDSFMGSASHSLTGPAAHSDLEEPPYKRMAYKLPPDVELSKTSSLDEDDNEKDLKVKASPGPIKNVDLADRIGNGLVTLSRIDDHASNNHHRHPEKSPSGMGNHVGSRHSLPSVEPQRPRMLMGQHQLPVANHDRGRYVQANDLYSPGSNRHLSGEAIRRLGQSKEQQQPSSNHYQGPLSAVDNRLLPAQDKLRLGATRGGPTTANTATQSFKRPINGIATDPNAMPPSVTVPVLSTRDRGQSELTDTTLNGEKISCFSVGGEFRLCLPQILNTVLDSEPLQRIHQACDELQIYCSTCSPDQLDTLKRLKILPISAYQCGLITKSDAERLCATLLERNPPRASLTGFNAKASPFSFKVEHSCFGKCIGILLPEACTSANARCIECLECEGLFSPPKFVCHSHLNAENRTCHWGFDSANWRSYLHLYEGYVEPERERLQRRFSDFKSKFANLATNNPNCAIMNVVPKRKMSDDHIPTGRIAHPSAALQAASQMASMTGGVPLKKARHSMDSSDLPPQSAAPSAFPVGSLPPGADPVAYYYSMVASKGQIHPAAAAWAANMAAIKEGKTPPFPNFPPGSVPVGGGASLGYGSQMRAANNPMIRRSSSSPTPPMTGRSSSLKSSPASSQVDSPGEQRTSSAFGHNLGGNPRQSPLVVSTPPSTLAHFNRGENTPTLAHGAPRNKISLAEDIQTIRDALDGASSQARERTLKILERLTARLALAESERDRAISDLSSFQKKFRVLEDELMKKREELRELLRQEGLSHRSAVTLELLTESAELRGSVGGSRSDRGGVPSNPEDLVSPTSKKTFSSLPKIEMKSPARVIEEKEQRYSNCVSRSSTRSSQGGAPDTPIGSEGFPPPSSTPSSVVRASSAGLIGSTERETNELAQNPTPETNQRHRSGTPVSTKSKDSEDLRDRMMTMEAELRALREELSTRTLPKKKPVPMSTLPTHGGDSDSKTKLDNGPCQKASENHENDEKVANMKNPIKTKAASTTE</sequence>
<dbReference type="InterPro" id="IPR037000">
    <property type="entry name" value="Ski_DNA-bd_sf"/>
</dbReference>
<gene>
    <name evidence="5" type="ORF">TCAL_06771</name>
</gene>
<dbReference type="SUPFAM" id="SSF46955">
    <property type="entry name" value="Putative DNA-binding domain"/>
    <property type="match status" value="1"/>
</dbReference>
<feature type="region of interest" description="Disordered" evidence="3">
    <location>
        <begin position="76"/>
        <end position="95"/>
    </location>
</feature>
<comment type="caution">
    <text evidence="5">The sequence shown here is derived from an EMBL/GenBank/DDBJ whole genome shotgun (WGS) entry which is preliminary data.</text>
</comment>
<accession>A0A553PQV9</accession>
<dbReference type="InterPro" id="IPR010919">
    <property type="entry name" value="SAND-like_dom_sf"/>
</dbReference>
<feature type="coiled-coil region" evidence="2">
    <location>
        <begin position="740"/>
        <end position="795"/>
    </location>
</feature>
<dbReference type="FunFam" id="3.10.260.20:FF:000002">
    <property type="entry name" value="SKI-like oncogene a"/>
    <property type="match status" value="1"/>
</dbReference>
<feature type="compositionally biased region" description="Low complexity" evidence="3">
    <location>
        <begin position="899"/>
        <end position="909"/>
    </location>
</feature>
<dbReference type="SUPFAM" id="SSF63763">
    <property type="entry name" value="SAND domain-like"/>
    <property type="match status" value="1"/>
</dbReference>
<organism evidence="5 6">
    <name type="scientific">Tigriopus californicus</name>
    <name type="common">Marine copepod</name>
    <dbReference type="NCBI Taxonomy" id="6832"/>
    <lineage>
        <taxon>Eukaryota</taxon>
        <taxon>Metazoa</taxon>
        <taxon>Ecdysozoa</taxon>
        <taxon>Arthropoda</taxon>
        <taxon>Crustacea</taxon>
        <taxon>Multicrustacea</taxon>
        <taxon>Hexanauplia</taxon>
        <taxon>Copepoda</taxon>
        <taxon>Harpacticoida</taxon>
        <taxon>Harpacticidae</taxon>
        <taxon>Tigriopus</taxon>
    </lineage>
</organism>
<feature type="region of interest" description="Disordered" evidence="3">
    <location>
        <begin position="122"/>
        <end position="152"/>
    </location>
</feature>
<feature type="compositionally biased region" description="Polar residues" evidence="3">
    <location>
        <begin position="921"/>
        <end position="930"/>
    </location>
</feature>
<proteinExistence type="inferred from homology"/>
<evidence type="ECO:0000256" key="1">
    <source>
        <dbReference type="ARBA" id="ARBA00009513"/>
    </source>
</evidence>
<feature type="compositionally biased region" description="Polar residues" evidence="3">
    <location>
        <begin position="1"/>
        <end position="28"/>
    </location>
</feature>
<keyword evidence="6" id="KW-1185">Reference proteome</keyword>
<dbReference type="GO" id="GO:0005737">
    <property type="term" value="C:cytoplasm"/>
    <property type="evidence" value="ECO:0007669"/>
    <property type="project" value="TreeGrafter"/>
</dbReference>
<feature type="compositionally biased region" description="Polar residues" evidence="3">
    <location>
        <begin position="684"/>
        <end position="696"/>
    </location>
</feature>
<dbReference type="Gene3D" id="3.10.390.10">
    <property type="entry name" value="SAND domain-like"/>
    <property type="match status" value="1"/>
</dbReference>
<dbReference type="InterPro" id="IPR014890">
    <property type="entry name" value="c-SKI_SMAD4-bd_dom"/>
</dbReference>
<feature type="compositionally biased region" description="Polar residues" evidence="3">
    <location>
        <begin position="838"/>
        <end position="847"/>
    </location>
</feature>
<protein>
    <recommendedName>
        <fullName evidence="4">c-SKI SMAD4-binding domain-containing protein</fullName>
    </recommendedName>
</protein>
<feature type="region of interest" description="Disordered" evidence="3">
    <location>
        <begin position="636"/>
        <end position="714"/>
    </location>
</feature>
<dbReference type="Pfam" id="PF02437">
    <property type="entry name" value="Ski_Sno_DHD"/>
    <property type="match status" value="1"/>
</dbReference>
<evidence type="ECO:0000313" key="6">
    <source>
        <dbReference type="Proteomes" id="UP000318571"/>
    </source>
</evidence>
<evidence type="ECO:0000256" key="2">
    <source>
        <dbReference type="SAM" id="Coils"/>
    </source>
</evidence>
<evidence type="ECO:0000313" key="5">
    <source>
        <dbReference type="EMBL" id="TRY80056.1"/>
    </source>
</evidence>
<keyword evidence="2" id="KW-0175">Coiled coil</keyword>
<dbReference type="InterPro" id="IPR003380">
    <property type="entry name" value="SKI/SNO/DAC"/>
</dbReference>
<dbReference type="InterPro" id="IPR009061">
    <property type="entry name" value="DNA-bd_dom_put_sf"/>
</dbReference>
<dbReference type="GO" id="GO:0000981">
    <property type="term" value="F:DNA-binding transcription factor activity, RNA polymerase II-specific"/>
    <property type="evidence" value="ECO:0007669"/>
    <property type="project" value="TreeGrafter"/>
</dbReference>
<feature type="region of interest" description="Disordered" evidence="3">
    <location>
        <begin position="1"/>
        <end position="33"/>
    </location>
</feature>
<dbReference type="SMART" id="SM01046">
    <property type="entry name" value="c-SKI_SMAD_bind"/>
    <property type="match status" value="1"/>
</dbReference>
<feature type="region of interest" description="Disordered" evidence="3">
    <location>
        <begin position="539"/>
        <end position="559"/>
    </location>
</feature>
<dbReference type="STRING" id="6832.A0A553PQV9"/>
<feature type="domain" description="c-SKI SMAD4-binding" evidence="4">
    <location>
        <begin position="392"/>
        <end position="486"/>
    </location>
</feature>
<reference evidence="5 6" key="1">
    <citation type="journal article" date="2018" name="Nat. Ecol. Evol.">
        <title>Genomic signatures of mitonuclear coevolution across populations of Tigriopus californicus.</title>
        <authorList>
            <person name="Barreto F.S."/>
            <person name="Watson E.T."/>
            <person name="Lima T.G."/>
            <person name="Willett C.S."/>
            <person name="Edmands S."/>
            <person name="Li W."/>
            <person name="Burton R.S."/>
        </authorList>
    </citation>
    <scope>NUCLEOTIDE SEQUENCE [LARGE SCALE GENOMIC DNA]</scope>
    <source>
        <strain evidence="5 6">San Diego</strain>
    </source>
</reference>
<dbReference type="PANTHER" id="PTHR10005">
    <property type="entry name" value="SKI ONCOGENE-RELATED"/>
    <property type="match status" value="1"/>
</dbReference>
<evidence type="ECO:0000256" key="3">
    <source>
        <dbReference type="SAM" id="MobiDB-lite"/>
    </source>
</evidence>
<feature type="compositionally biased region" description="Basic and acidic residues" evidence="3">
    <location>
        <begin position="943"/>
        <end position="969"/>
    </location>
</feature>
<dbReference type="GO" id="GO:0046332">
    <property type="term" value="F:SMAD binding"/>
    <property type="evidence" value="ECO:0007669"/>
    <property type="project" value="InterPro"/>
</dbReference>
<dbReference type="Proteomes" id="UP000318571">
    <property type="component" value="Chromosome 6"/>
</dbReference>
<dbReference type="OrthoDB" id="3938623at2759"/>
<dbReference type="PANTHER" id="PTHR10005:SF25">
    <property type="entry name" value="SNO ONCOGENE, ISOFORM B"/>
    <property type="match status" value="1"/>
</dbReference>
<dbReference type="Gene3D" id="3.10.260.20">
    <property type="entry name" value="Ski"/>
    <property type="match status" value="1"/>
</dbReference>
<feature type="compositionally biased region" description="Polar residues" evidence="3">
    <location>
        <begin position="663"/>
        <end position="676"/>
    </location>
</feature>
<feature type="compositionally biased region" description="Basic and acidic residues" evidence="3">
    <location>
        <begin position="1006"/>
        <end position="1016"/>
    </location>
</feature>
<feature type="compositionally biased region" description="Low complexity" evidence="3">
    <location>
        <begin position="638"/>
        <end position="662"/>
    </location>
</feature>
<feature type="region of interest" description="Disordered" evidence="3">
    <location>
        <begin position="816"/>
        <end position="1031"/>
    </location>
</feature>
<feature type="compositionally biased region" description="Basic and acidic residues" evidence="3">
    <location>
        <begin position="851"/>
        <end position="866"/>
    </location>
</feature>
<dbReference type="CDD" id="cd21079">
    <property type="entry name" value="DHD_Ski_Sno"/>
    <property type="match status" value="1"/>
</dbReference>
<dbReference type="GO" id="GO:0030514">
    <property type="term" value="P:negative regulation of BMP signaling pathway"/>
    <property type="evidence" value="ECO:0007669"/>
    <property type="project" value="TreeGrafter"/>
</dbReference>
<name>A0A553PQV9_TIGCA</name>
<dbReference type="GO" id="GO:0005634">
    <property type="term" value="C:nucleus"/>
    <property type="evidence" value="ECO:0007669"/>
    <property type="project" value="TreeGrafter"/>
</dbReference>
<evidence type="ECO:0000259" key="4">
    <source>
        <dbReference type="SMART" id="SM01046"/>
    </source>
</evidence>
<dbReference type="AlphaFoldDB" id="A0A553PQV9"/>
<dbReference type="Pfam" id="PF08782">
    <property type="entry name" value="c-SKI_SMAD_bind"/>
    <property type="match status" value="1"/>
</dbReference>
<dbReference type="GO" id="GO:0005667">
    <property type="term" value="C:transcription regulator complex"/>
    <property type="evidence" value="ECO:0007669"/>
    <property type="project" value="TreeGrafter"/>
</dbReference>
<dbReference type="GO" id="GO:0000978">
    <property type="term" value="F:RNA polymerase II cis-regulatory region sequence-specific DNA binding"/>
    <property type="evidence" value="ECO:0007669"/>
    <property type="project" value="TreeGrafter"/>
</dbReference>